<gene>
    <name evidence="2" type="ORF">AOQ84DRAFT_34754</name>
</gene>
<dbReference type="InterPro" id="IPR011333">
    <property type="entry name" value="SKP1/BTB/POZ_sf"/>
</dbReference>
<proteinExistence type="predicted"/>
<feature type="domain" description="BTB" evidence="1">
    <location>
        <begin position="33"/>
        <end position="105"/>
    </location>
</feature>
<protein>
    <recommendedName>
        <fullName evidence="1">BTB domain-containing protein</fullName>
    </recommendedName>
</protein>
<reference evidence="2 3" key="1">
    <citation type="journal article" date="2016" name="Nat. Commun.">
        <title>Ectomycorrhizal ecology is imprinted in the genome of the dominant symbiotic fungus Cenococcum geophilum.</title>
        <authorList>
            <consortium name="DOE Joint Genome Institute"/>
            <person name="Peter M."/>
            <person name="Kohler A."/>
            <person name="Ohm R.A."/>
            <person name="Kuo A."/>
            <person name="Krutzmann J."/>
            <person name="Morin E."/>
            <person name="Arend M."/>
            <person name="Barry K.W."/>
            <person name="Binder M."/>
            <person name="Choi C."/>
            <person name="Clum A."/>
            <person name="Copeland A."/>
            <person name="Grisel N."/>
            <person name="Haridas S."/>
            <person name="Kipfer T."/>
            <person name="LaButti K."/>
            <person name="Lindquist E."/>
            <person name="Lipzen A."/>
            <person name="Maire R."/>
            <person name="Meier B."/>
            <person name="Mihaltcheva S."/>
            <person name="Molinier V."/>
            <person name="Murat C."/>
            <person name="Poggeler S."/>
            <person name="Quandt C.A."/>
            <person name="Sperisen C."/>
            <person name="Tritt A."/>
            <person name="Tisserant E."/>
            <person name="Crous P.W."/>
            <person name="Henrissat B."/>
            <person name="Nehls U."/>
            <person name="Egli S."/>
            <person name="Spatafora J.W."/>
            <person name="Grigoriev I.V."/>
            <person name="Martin F.M."/>
        </authorList>
    </citation>
    <scope>NUCLEOTIDE SEQUENCE [LARGE SCALE GENOMIC DNA]</scope>
    <source>
        <strain evidence="2 3">CBS 207.34</strain>
    </source>
</reference>
<keyword evidence="3" id="KW-1185">Reference proteome</keyword>
<dbReference type="SUPFAM" id="SSF54695">
    <property type="entry name" value="POZ domain"/>
    <property type="match status" value="1"/>
</dbReference>
<evidence type="ECO:0000259" key="1">
    <source>
        <dbReference type="PROSITE" id="PS50097"/>
    </source>
</evidence>
<organism evidence="2 3">
    <name type="scientific">Glonium stellatum</name>
    <dbReference type="NCBI Taxonomy" id="574774"/>
    <lineage>
        <taxon>Eukaryota</taxon>
        <taxon>Fungi</taxon>
        <taxon>Dikarya</taxon>
        <taxon>Ascomycota</taxon>
        <taxon>Pezizomycotina</taxon>
        <taxon>Dothideomycetes</taxon>
        <taxon>Pleosporomycetidae</taxon>
        <taxon>Gloniales</taxon>
        <taxon>Gloniaceae</taxon>
        <taxon>Glonium</taxon>
    </lineage>
</organism>
<dbReference type="Proteomes" id="UP000250140">
    <property type="component" value="Unassembled WGS sequence"/>
</dbReference>
<dbReference type="Gene3D" id="3.30.710.10">
    <property type="entry name" value="Potassium Channel Kv1.1, Chain A"/>
    <property type="match status" value="1"/>
</dbReference>
<dbReference type="PROSITE" id="PS50097">
    <property type="entry name" value="BTB"/>
    <property type="match status" value="1"/>
</dbReference>
<dbReference type="OrthoDB" id="3782706at2759"/>
<dbReference type="AlphaFoldDB" id="A0A8E2JTB3"/>
<evidence type="ECO:0000313" key="3">
    <source>
        <dbReference type="Proteomes" id="UP000250140"/>
    </source>
</evidence>
<accession>A0A8E2JTB3</accession>
<evidence type="ECO:0000313" key="2">
    <source>
        <dbReference type="EMBL" id="OCL08748.1"/>
    </source>
</evidence>
<dbReference type="EMBL" id="KV749598">
    <property type="protein sequence ID" value="OCL08748.1"/>
    <property type="molecule type" value="Genomic_DNA"/>
</dbReference>
<name>A0A8E2JTB3_9PEZI</name>
<sequence length="105" mass="11387">MSSSHRSDSSQVVATVNETTAEVRQCSSLDPDGDVVLKCQDRDTGTAISFRASSKVLLLTSPVYVRMFSSSFKEGQELLQGDCAVVELKDNDASSISLILNVLHY</sequence>
<dbReference type="InterPro" id="IPR000210">
    <property type="entry name" value="BTB/POZ_dom"/>
</dbReference>